<accession>A0A8S5Q8V8</accession>
<evidence type="ECO:0000313" key="1">
    <source>
        <dbReference type="EMBL" id="DAE15235.1"/>
    </source>
</evidence>
<reference evidence="1" key="1">
    <citation type="journal article" date="2021" name="Proc. Natl. Acad. Sci. U.S.A.">
        <title>A Catalog of Tens of Thousands of Viruses from Human Metagenomes Reveals Hidden Associations with Chronic Diseases.</title>
        <authorList>
            <person name="Tisza M.J."/>
            <person name="Buck C.B."/>
        </authorList>
    </citation>
    <scope>NUCLEOTIDE SEQUENCE</scope>
    <source>
        <strain evidence="1">CtK9J6</strain>
    </source>
</reference>
<protein>
    <submittedName>
        <fullName evidence="1">Tail protein</fullName>
    </submittedName>
</protein>
<sequence>MYPILYNIADFYKNSTPLFESNGFGLLTECTEFLVTMEQNGTYSFSAKIKSTDKLASKIKITSYIKAKVNNVSEPQYFYVTKIEVDKNGDLTVSGEHVSRMFFQNGTIPRATDGSMYGTPKELIDHFMRDYAQGGEPLYMWFTDAPYKWFNFSSSITAKKRIYLGYSQAVKFEDIFKDDDEGLINQFGGVLYFNNFDIHFEKISTAGAKSGYRIAFGANVSEYKQTAEIGNYYTHVMPYARCNTTDNKEVVVSSFEPYETGLKRNIKHTYLYDCTSKIKKYTLNPSTGENYEEVRDALRYAVADYNYSTEQTSETLSIKVTLENELTKMHAIKLYDEVTVVMPDGTNLSRRISKTVYDSVSQKYKEITIGDLSMSMSDLLKIQRRFKR</sequence>
<organism evidence="1">
    <name type="scientific">Siphoviridae sp. ctK9J6</name>
    <dbReference type="NCBI Taxonomy" id="2825437"/>
    <lineage>
        <taxon>Viruses</taxon>
        <taxon>Duplodnaviria</taxon>
        <taxon>Heunggongvirae</taxon>
        <taxon>Uroviricota</taxon>
        <taxon>Caudoviricetes</taxon>
    </lineage>
</organism>
<dbReference type="EMBL" id="BK015600">
    <property type="protein sequence ID" value="DAE15235.1"/>
    <property type="molecule type" value="Genomic_DNA"/>
</dbReference>
<name>A0A8S5Q8V8_9CAUD</name>
<proteinExistence type="predicted"/>